<feature type="non-terminal residue" evidence="1">
    <location>
        <position position="62"/>
    </location>
</feature>
<dbReference type="EMBL" id="ADBV01001391">
    <property type="protein sequence ID" value="EJW84936.1"/>
    <property type="molecule type" value="Genomic_DNA"/>
</dbReference>
<gene>
    <name evidence="1" type="ORF">WUBG_04153</name>
</gene>
<proteinExistence type="predicted"/>
<name>J9EQW9_WUCBA</name>
<organism evidence="1 2">
    <name type="scientific">Wuchereria bancrofti</name>
    <dbReference type="NCBI Taxonomy" id="6293"/>
    <lineage>
        <taxon>Eukaryota</taxon>
        <taxon>Metazoa</taxon>
        <taxon>Ecdysozoa</taxon>
        <taxon>Nematoda</taxon>
        <taxon>Chromadorea</taxon>
        <taxon>Rhabditida</taxon>
        <taxon>Spirurina</taxon>
        <taxon>Spiruromorpha</taxon>
        <taxon>Filarioidea</taxon>
        <taxon>Onchocercidae</taxon>
        <taxon>Wuchereria</taxon>
    </lineage>
</organism>
<dbReference type="AlphaFoldDB" id="J9EQW9"/>
<comment type="caution">
    <text evidence="1">The sequence shown here is derived from an EMBL/GenBank/DDBJ whole genome shotgun (WGS) entry which is preliminary data.</text>
</comment>
<protein>
    <submittedName>
        <fullName evidence="1">Uncharacterized protein</fullName>
    </submittedName>
</protein>
<accession>J9EQW9</accession>
<evidence type="ECO:0000313" key="1">
    <source>
        <dbReference type="EMBL" id="EJW84936.1"/>
    </source>
</evidence>
<dbReference type="Proteomes" id="UP000004810">
    <property type="component" value="Unassembled WGS sequence"/>
</dbReference>
<reference evidence="2" key="1">
    <citation type="submission" date="2012-08" db="EMBL/GenBank/DDBJ databases">
        <title>The Genome Sequence of Wuchereria bancrofti.</title>
        <authorList>
            <person name="Nutman T.B."/>
            <person name="Fink D.L."/>
            <person name="Russ C."/>
            <person name="Young S."/>
            <person name="Zeng Q."/>
            <person name="Koehrsen M."/>
            <person name="Alvarado L."/>
            <person name="Berlin A."/>
            <person name="Chapman S.B."/>
            <person name="Chen Z."/>
            <person name="Freedman E."/>
            <person name="Gellesch M."/>
            <person name="Goldberg J."/>
            <person name="Griggs A."/>
            <person name="Gujja S."/>
            <person name="Heilman E.R."/>
            <person name="Heiman D."/>
            <person name="Hepburn T."/>
            <person name="Howarth C."/>
            <person name="Jen D."/>
            <person name="Larson L."/>
            <person name="Lewis B."/>
            <person name="Mehta T."/>
            <person name="Park D."/>
            <person name="Pearson M."/>
            <person name="Roberts A."/>
            <person name="Saif S."/>
            <person name="Shea T."/>
            <person name="Shenoy N."/>
            <person name="Sisk P."/>
            <person name="Stolte C."/>
            <person name="Sykes S."/>
            <person name="Walk T."/>
            <person name="White J."/>
            <person name="Yandava C."/>
            <person name="Haas B."/>
            <person name="Henn M.R."/>
            <person name="Nusbaum C."/>
            <person name="Birren B."/>
        </authorList>
    </citation>
    <scope>NUCLEOTIDE SEQUENCE [LARGE SCALE GENOMIC DNA]</scope>
    <source>
        <strain evidence="2">NA</strain>
    </source>
</reference>
<evidence type="ECO:0000313" key="2">
    <source>
        <dbReference type="Proteomes" id="UP000004810"/>
    </source>
</evidence>
<sequence>MVLYPDFQGDNGRSGHVCNCTDYCKAEKCFKPSFGYDNFILDSKRFFRTYSVPLELFLHMSR</sequence>